<dbReference type="Proteomes" id="UP001279734">
    <property type="component" value="Unassembled WGS sequence"/>
</dbReference>
<feature type="transmembrane region" description="Helical" evidence="1">
    <location>
        <begin position="16"/>
        <end position="35"/>
    </location>
</feature>
<sequence length="170" mass="18583">MVRPIQLHAGDQQFQYVPLAIGMFVALSALLALCAKRTAKISKKDGKNNSVYDLNCAPKSPRPSPMATPKKFLATFSDKAIRSLQNKKSGEESEVEAVEQGFGEGGLWQKNILMGDKCRPLEFSGVIYYDNYGNQVSELPRSPRAAYLPSFPLSPASSPIPNKSSPSVYV</sequence>
<evidence type="ECO:0000313" key="2">
    <source>
        <dbReference type="EMBL" id="GMH01850.1"/>
    </source>
</evidence>
<dbReference type="PANTHER" id="PTHR33237:SF50">
    <property type="entry name" value="TRANSMEMBRANE PROTEIN"/>
    <property type="match status" value="1"/>
</dbReference>
<reference evidence="2" key="1">
    <citation type="submission" date="2023-05" db="EMBL/GenBank/DDBJ databases">
        <title>Nepenthes gracilis genome sequencing.</title>
        <authorList>
            <person name="Fukushima K."/>
        </authorList>
    </citation>
    <scope>NUCLEOTIDE SEQUENCE</scope>
    <source>
        <strain evidence="2">SING2019-196</strain>
    </source>
</reference>
<accession>A0AAD3RZZ6</accession>
<gene>
    <name evidence="2" type="ORF">Nepgr_003689</name>
</gene>
<dbReference type="AlphaFoldDB" id="A0AAD3RZZ6"/>
<evidence type="ECO:0000256" key="1">
    <source>
        <dbReference type="SAM" id="Phobius"/>
    </source>
</evidence>
<protein>
    <recommendedName>
        <fullName evidence="4">Transmembrane protein</fullName>
    </recommendedName>
</protein>
<evidence type="ECO:0000313" key="3">
    <source>
        <dbReference type="Proteomes" id="UP001279734"/>
    </source>
</evidence>
<keyword evidence="1" id="KW-0472">Membrane</keyword>
<dbReference type="EMBL" id="BSYO01000003">
    <property type="protein sequence ID" value="GMH01850.1"/>
    <property type="molecule type" value="Genomic_DNA"/>
</dbReference>
<keyword evidence="1" id="KW-0812">Transmembrane</keyword>
<dbReference type="PANTHER" id="PTHR33237">
    <property type="entry name" value="F2P16.13 PROTEIN-RELATED"/>
    <property type="match status" value="1"/>
</dbReference>
<evidence type="ECO:0008006" key="4">
    <source>
        <dbReference type="Google" id="ProtNLM"/>
    </source>
</evidence>
<keyword evidence="1" id="KW-1133">Transmembrane helix</keyword>
<comment type="caution">
    <text evidence="2">The sequence shown here is derived from an EMBL/GenBank/DDBJ whole genome shotgun (WGS) entry which is preliminary data.</text>
</comment>
<proteinExistence type="predicted"/>
<organism evidence="2 3">
    <name type="scientific">Nepenthes gracilis</name>
    <name type="common">Slender pitcher plant</name>
    <dbReference type="NCBI Taxonomy" id="150966"/>
    <lineage>
        <taxon>Eukaryota</taxon>
        <taxon>Viridiplantae</taxon>
        <taxon>Streptophyta</taxon>
        <taxon>Embryophyta</taxon>
        <taxon>Tracheophyta</taxon>
        <taxon>Spermatophyta</taxon>
        <taxon>Magnoliopsida</taxon>
        <taxon>eudicotyledons</taxon>
        <taxon>Gunneridae</taxon>
        <taxon>Pentapetalae</taxon>
        <taxon>Caryophyllales</taxon>
        <taxon>Nepenthaceae</taxon>
        <taxon>Nepenthes</taxon>
    </lineage>
</organism>
<keyword evidence="3" id="KW-1185">Reference proteome</keyword>
<name>A0AAD3RZZ6_NEPGR</name>